<keyword evidence="5 8" id="KW-0812">Transmembrane</keyword>
<keyword evidence="4" id="KW-1003">Cell membrane</keyword>
<keyword evidence="10" id="KW-1185">Reference proteome</keyword>
<dbReference type="Proteomes" id="UP001589836">
    <property type="component" value="Unassembled WGS sequence"/>
</dbReference>
<evidence type="ECO:0000256" key="8">
    <source>
        <dbReference type="SAM" id="Phobius"/>
    </source>
</evidence>
<gene>
    <name evidence="9" type="ORF">ACFFGV_10245</name>
</gene>
<feature type="transmembrane region" description="Helical" evidence="8">
    <location>
        <begin position="257"/>
        <end position="284"/>
    </location>
</feature>
<reference evidence="9 10" key="1">
    <citation type="submission" date="2024-09" db="EMBL/GenBank/DDBJ databases">
        <authorList>
            <person name="Sun Q."/>
            <person name="Mori K."/>
        </authorList>
    </citation>
    <scope>NUCLEOTIDE SEQUENCE [LARGE SCALE GENOMIC DNA]</scope>
    <source>
        <strain evidence="9 10">NCAIM B.02529</strain>
    </source>
</reference>
<dbReference type="PANTHER" id="PTHR30472">
    <property type="entry name" value="FERRIC ENTEROBACTIN TRANSPORT SYSTEM PERMEASE PROTEIN"/>
    <property type="match status" value="1"/>
</dbReference>
<dbReference type="PANTHER" id="PTHR30472:SF24">
    <property type="entry name" value="FERRIC ENTEROBACTIN TRANSPORT SYSTEM PERMEASE PROTEIN FEPG"/>
    <property type="match status" value="1"/>
</dbReference>
<keyword evidence="7 8" id="KW-0472">Membrane</keyword>
<accession>A0ABV6LNR4</accession>
<feature type="transmembrane region" description="Helical" evidence="8">
    <location>
        <begin position="107"/>
        <end position="126"/>
    </location>
</feature>
<dbReference type="Gene3D" id="1.10.3470.10">
    <property type="entry name" value="ABC transporter involved in vitamin B12 uptake, BtuC"/>
    <property type="match status" value="1"/>
</dbReference>
<dbReference type="InterPro" id="IPR000522">
    <property type="entry name" value="ABC_transptr_permease_BtuC"/>
</dbReference>
<feature type="transmembrane region" description="Helical" evidence="8">
    <location>
        <begin position="169"/>
        <end position="196"/>
    </location>
</feature>
<feature type="transmembrane region" description="Helical" evidence="8">
    <location>
        <begin position="138"/>
        <end position="157"/>
    </location>
</feature>
<keyword evidence="3" id="KW-0813">Transport</keyword>
<comment type="similarity">
    <text evidence="2">Belongs to the binding-protein-dependent transport system permease family. FecCD subfamily.</text>
</comment>
<feature type="transmembrane region" description="Helical" evidence="8">
    <location>
        <begin position="216"/>
        <end position="236"/>
    </location>
</feature>
<evidence type="ECO:0000256" key="4">
    <source>
        <dbReference type="ARBA" id="ARBA00022475"/>
    </source>
</evidence>
<evidence type="ECO:0000256" key="1">
    <source>
        <dbReference type="ARBA" id="ARBA00004651"/>
    </source>
</evidence>
<organism evidence="9 10">
    <name type="scientific">Pontibacillus salicampi</name>
    <dbReference type="NCBI Taxonomy" id="1449801"/>
    <lineage>
        <taxon>Bacteria</taxon>
        <taxon>Bacillati</taxon>
        <taxon>Bacillota</taxon>
        <taxon>Bacilli</taxon>
        <taxon>Bacillales</taxon>
        <taxon>Bacillaceae</taxon>
        <taxon>Pontibacillus</taxon>
    </lineage>
</organism>
<comment type="subcellular location">
    <subcellularLocation>
        <location evidence="1">Cell membrane</location>
        <topology evidence="1">Multi-pass membrane protein</topology>
    </subcellularLocation>
</comment>
<evidence type="ECO:0000256" key="6">
    <source>
        <dbReference type="ARBA" id="ARBA00022989"/>
    </source>
</evidence>
<evidence type="ECO:0000256" key="5">
    <source>
        <dbReference type="ARBA" id="ARBA00022692"/>
    </source>
</evidence>
<evidence type="ECO:0000313" key="9">
    <source>
        <dbReference type="EMBL" id="MFC0523938.1"/>
    </source>
</evidence>
<feature type="transmembrane region" description="Helical" evidence="8">
    <location>
        <begin position="296"/>
        <end position="317"/>
    </location>
</feature>
<feature type="transmembrane region" description="Helical" evidence="8">
    <location>
        <begin position="77"/>
        <end position="95"/>
    </location>
</feature>
<dbReference type="RefSeq" id="WP_377347380.1">
    <property type="nucleotide sequence ID" value="NZ_JBHLTP010000008.1"/>
</dbReference>
<dbReference type="SUPFAM" id="SSF81345">
    <property type="entry name" value="ABC transporter involved in vitamin B12 uptake, BtuC"/>
    <property type="match status" value="1"/>
</dbReference>
<dbReference type="Pfam" id="PF01032">
    <property type="entry name" value="FecCD"/>
    <property type="match status" value="1"/>
</dbReference>
<comment type="caution">
    <text evidence="9">The sequence shown here is derived from an EMBL/GenBank/DDBJ whole genome shotgun (WGS) entry which is preliminary data.</text>
</comment>
<dbReference type="InterPro" id="IPR037294">
    <property type="entry name" value="ABC_BtuC-like"/>
</dbReference>
<sequence>MSKYIPFRTRRDTFSFFLDKKSLLYTTVFTGITFCLILLSLSLGEVFISPLEVVSSFFGKGEGGNAYIVEILRLPRILVSLFVGVGLAVSGAILQGMIRNPLASPDILGITSGGSLAVVLFLTIFSDSNDALTVSIQWQPLAAFVGAVAVGFIVYLFSLKGGTSPIRIVLIGIGLATLLDALTRLFMILGPIYRAADANLWLTGSVYATNWQEVKIIVPIITILVALSLLIARRINIQELGEELASGAGSSVQRDRVLFIIVSTALAGASVSVAGGVGFVGLMAPHIARRLVGSSYGALIPLSALIGGIIVIGADLMGRTLFLPLEVPAGVFTATIGAPYFIYLLFKK</sequence>
<name>A0ABV6LNR4_9BACI</name>
<feature type="transmembrane region" description="Helical" evidence="8">
    <location>
        <begin position="23"/>
        <end position="48"/>
    </location>
</feature>
<evidence type="ECO:0000256" key="7">
    <source>
        <dbReference type="ARBA" id="ARBA00023136"/>
    </source>
</evidence>
<proteinExistence type="inferred from homology"/>
<dbReference type="CDD" id="cd06550">
    <property type="entry name" value="TM_ABC_iron-siderophores_like"/>
    <property type="match status" value="1"/>
</dbReference>
<dbReference type="EMBL" id="JBHLTP010000008">
    <property type="protein sequence ID" value="MFC0523938.1"/>
    <property type="molecule type" value="Genomic_DNA"/>
</dbReference>
<evidence type="ECO:0000313" key="10">
    <source>
        <dbReference type="Proteomes" id="UP001589836"/>
    </source>
</evidence>
<keyword evidence="6 8" id="KW-1133">Transmembrane helix</keyword>
<protein>
    <submittedName>
        <fullName evidence="9">FecCD family ABC transporter permease</fullName>
    </submittedName>
</protein>
<feature type="transmembrane region" description="Helical" evidence="8">
    <location>
        <begin position="329"/>
        <end position="346"/>
    </location>
</feature>
<evidence type="ECO:0000256" key="2">
    <source>
        <dbReference type="ARBA" id="ARBA00007935"/>
    </source>
</evidence>
<evidence type="ECO:0000256" key="3">
    <source>
        <dbReference type="ARBA" id="ARBA00022448"/>
    </source>
</evidence>